<evidence type="ECO:0000256" key="6">
    <source>
        <dbReference type="ARBA" id="ARBA00023296"/>
    </source>
</evidence>
<dbReference type="Pfam" id="PF03863">
    <property type="entry name" value="Phage_mat-A"/>
    <property type="match status" value="1"/>
</dbReference>
<dbReference type="GO" id="GO:0039666">
    <property type="term" value="P:virion attachment to host cell pilus"/>
    <property type="evidence" value="ECO:0007669"/>
    <property type="project" value="UniProtKB-KW"/>
</dbReference>
<evidence type="ECO:0000256" key="7">
    <source>
        <dbReference type="ARBA" id="ARBA00035110"/>
    </source>
</evidence>
<gene>
    <name evidence="8" type="ORF">H1Bulk30206_000003</name>
</gene>
<organism evidence="8">
    <name type="scientific">Leviviridae sp</name>
    <dbReference type="NCBI Taxonomy" id="2027243"/>
    <lineage>
        <taxon>Viruses</taxon>
        <taxon>Riboviria</taxon>
        <taxon>Orthornavirae</taxon>
        <taxon>Lenarviricota</taxon>
        <taxon>Leviviricetes</taxon>
        <taxon>Norzivirales</taxon>
        <taxon>Fiersviridae</taxon>
    </lineage>
</organism>
<protein>
    <submittedName>
        <fullName evidence="8">Uncharacterized protein</fullName>
    </submittedName>
</protein>
<dbReference type="GO" id="GO:0044423">
    <property type="term" value="C:virion component"/>
    <property type="evidence" value="ECO:0007669"/>
    <property type="project" value="UniProtKB-KW"/>
</dbReference>
<keyword evidence="4" id="KW-0946">Virion</keyword>
<evidence type="ECO:0000256" key="5">
    <source>
        <dbReference type="ARBA" id="ARBA00023104"/>
    </source>
</evidence>
<comment type="similarity">
    <text evidence="7">Belongs to the Leviviricetes maturation protein family.</text>
</comment>
<accession>A0A514D7Z1</accession>
<reference evidence="8" key="1">
    <citation type="submission" date="2019-05" db="EMBL/GenBank/DDBJ databases">
        <title>Metatranscriptomic reconstruction reveals RNA viruses with the potential to shape carbon cycling in soil.</title>
        <authorList>
            <person name="Starr E.P."/>
            <person name="Nuccio E."/>
            <person name="Pett-Ridge J."/>
            <person name="Banfield J.F."/>
            <person name="Firestone M.K."/>
        </authorList>
    </citation>
    <scope>NUCLEOTIDE SEQUENCE</scope>
    <source>
        <strain evidence="8">H1_Bulk_30_scaffold_206</strain>
    </source>
</reference>
<evidence type="ECO:0000256" key="1">
    <source>
        <dbReference type="ARBA" id="ARBA00004328"/>
    </source>
</evidence>
<sequence>MRYRSQVHTQARNGPCIEQNLKTGGIQSTRAFALNIVDIESLMWDDATGGSKVTKPCTHLSYVVDDLMTNHVCYHSDSLANIPNPMYRYDNADFYYSLVNQWRPSSVLSNAEAYIGVTNSSSDDLGNCVFNAYNQFVNGVRALDASVSIAESGETPRLFALWQRRLAAPSNIVNGFLSYSFGWKPLINDLRAVCRELRSFPVTVRKRLKAIGDGMVTRHYKFRLSATVNDVYVEHAKKNTSSPYWWSPVLDYSKSVNKSRVVVVTIRAKVKPKLTGDGQAILDKLGALGLIPSLATVWSVTRLSFVVDWFYNIGGAIENLQGSLTHDISDVSVCISDARDREIVVRCSGPGGASSTTVGTVVQRYYKRSQTSVPLLPSIRYPNKLMPYVLLGLLTLTQTRGGKVLLSLADKSGVSKRVSAKITAAIDRLSPRKRKDLESAYKRLTLHGGR</sequence>
<dbReference type="InterPro" id="IPR005563">
    <property type="entry name" value="A_protein"/>
</dbReference>
<keyword evidence="2" id="KW-0945">Host-virus interaction</keyword>
<keyword evidence="5" id="KW-1175">Viral attachment to host cell pilus</keyword>
<dbReference type="EMBL" id="MN034981">
    <property type="protein sequence ID" value="QDH89712.1"/>
    <property type="molecule type" value="Genomic_RNA"/>
</dbReference>
<name>A0A514D7Z1_9VIRU</name>
<evidence type="ECO:0000256" key="3">
    <source>
        <dbReference type="ARBA" id="ARBA00022804"/>
    </source>
</evidence>
<keyword evidence="3" id="KW-1161">Viral attachment to host cell</keyword>
<proteinExistence type="inferred from homology"/>
<evidence type="ECO:0000256" key="4">
    <source>
        <dbReference type="ARBA" id="ARBA00022844"/>
    </source>
</evidence>
<keyword evidence="6" id="KW-1160">Virus entry into host cell</keyword>
<comment type="subcellular location">
    <subcellularLocation>
        <location evidence="1">Virion</location>
    </subcellularLocation>
</comment>
<evidence type="ECO:0000313" key="8">
    <source>
        <dbReference type="EMBL" id="QDH89712.1"/>
    </source>
</evidence>
<evidence type="ECO:0000256" key="2">
    <source>
        <dbReference type="ARBA" id="ARBA00022581"/>
    </source>
</evidence>